<sequence>MLGHMIRLDRTAIVSCVAAAAALLGAALWESTYKPGSGVTQYLASFGVVLVGVAWGATSLSKEFESETNIWSWTQGVTRARWFWSRISPALLGAAAFGVLLTVIVEISDRRRPLLAGFDHMSDQYVATHGVFLPASALLAVSAGLLLSVVTRLIVPAIALTLISQVVLLLVLPKAFLSLASEDTSVLPASADPLEVYLTEGHVLDVSPLADGGSLVTFLPNAQFGLVQGVGGAVMVAVSIAMLFAAVVGLQRMSARRPA</sequence>
<keyword evidence="1" id="KW-0812">Transmembrane</keyword>
<feature type="transmembrane region" description="Helical" evidence="1">
    <location>
        <begin position="153"/>
        <end position="172"/>
    </location>
</feature>
<evidence type="ECO:0000313" key="2">
    <source>
        <dbReference type="EMBL" id="TXG89467.1"/>
    </source>
</evidence>
<feature type="transmembrane region" description="Helical" evidence="1">
    <location>
        <begin position="12"/>
        <end position="29"/>
    </location>
</feature>
<organism evidence="2 3">
    <name type="scientific">Rhodococcus rhodnii</name>
    <dbReference type="NCBI Taxonomy" id="38312"/>
    <lineage>
        <taxon>Bacteria</taxon>
        <taxon>Bacillati</taxon>
        <taxon>Actinomycetota</taxon>
        <taxon>Actinomycetes</taxon>
        <taxon>Mycobacteriales</taxon>
        <taxon>Nocardiaceae</taxon>
        <taxon>Rhodococcus</taxon>
    </lineage>
</organism>
<feature type="transmembrane region" description="Helical" evidence="1">
    <location>
        <begin position="125"/>
        <end position="146"/>
    </location>
</feature>
<dbReference type="Proteomes" id="UP000471120">
    <property type="component" value="Unassembled WGS sequence"/>
</dbReference>
<feature type="transmembrane region" description="Helical" evidence="1">
    <location>
        <begin position="226"/>
        <end position="250"/>
    </location>
</feature>
<reference evidence="2 3" key="1">
    <citation type="submission" date="2018-07" db="EMBL/GenBank/DDBJ databases">
        <title>Genome sequence of Rhodococcus rhodnii ATCC 35071 from Rhodnius prolixus.</title>
        <authorList>
            <person name="Patel V."/>
            <person name="Vogel K.J."/>
        </authorList>
    </citation>
    <scope>NUCLEOTIDE SEQUENCE [LARGE SCALE GENOMIC DNA]</scope>
    <source>
        <strain evidence="2 3">ATCC 35071</strain>
    </source>
</reference>
<protein>
    <submittedName>
        <fullName evidence="2">Uncharacterized protein</fullName>
    </submittedName>
</protein>
<feature type="transmembrane region" description="Helical" evidence="1">
    <location>
        <begin position="41"/>
        <end position="61"/>
    </location>
</feature>
<comment type="caution">
    <text evidence="2">The sequence shown here is derived from an EMBL/GenBank/DDBJ whole genome shotgun (WGS) entry which is preliminary data.</text>
</comment>
<accession>A0A6P2C9N7</accession>
<keyword evidence="1" id="KW-0472">Membrane</keyword>
<name>A0A6P2C9N7_9NOCA</name>
<feature type="transmembrane region" description="Helical" evidence="1">
    <location>
        <begin position="82"/>
        <end position="105"/>
    </location>
</feature>
<evidence type="ECO:0000256" key="1">
    <source>
        <dbReference type="SAM" id="Phobius"/>
    </source>
</evidence>
<dbReference type="EMBL" id="QRCM01000001">
    <property type="protein sequence ID" value="TXG89467.1"/>
    <property type="molecule type" value="Genomic_DNA"/>
</dbReference>
<keyword evidence="1" id="KW-1133">Transmembrane helix</keyword>
<dbReference type="AlphaFoldDB" id="A0A6P2C9N7"/>
<evidence type="ECO:0000313" key="3">
    <source>
        <dbReference type="Proteomes" id="UP000471120"/>
    </source>
</evidence>
<proteinExistence type="predicted"/>
<gene>
    <name evidence="2" type="ORF">DW322_03510</name>
</gene>